<dbReference type="Proteomes" id="UP000316476">
    <property type="component" value="Unassembled WGS sequence"/>
</dbReference>
<accession>A0A5C6FJR2</accession>
<dbReference type="RefSeq" id="WP_146414911.1">
    <property type="nucleotide sequence ID" value="NZ_SJPZ01000002.1"/>
</dbReference>
<dbReference type="OrthoDB" id="285528at2"/>
<dbReference type="EMBL" id="SJPZ01000002">
    <property type="protein sequence ID" value="TWU62197.1"/>
    <property type="molecule type" value="Genomic_DNA"/>
</dbReference>
<dbReference type="AlphaFoldDB" id="A0A5C6FJR2"/>
<comment type="caution">
    <text evidence="1">The sequence shown here is derived from an EMBL/GenBank/DDBJ whole genome shotgun (WGS) entry which is preliminary data.</text>
</comment>
<protein>
    <submittedName>
        <fullName evidence="1">Uncharacterized protein</fullName>
    </submittedName>
</protein>
<name>A0A5C6FJR2_9PLAN</name>
<gene>
    <name evidence="1" type="ORF">V7x_39260</name>
</gene>
<proteinExistence type="predicted"/>
<organism evidence="1 2">
    <name type="scientific">Crateriforma conspicua</name>
    <dbReference type="NCBI Taxonomy" id="2527996"/>
    <lineage>
        <taxon>Bacteria</taxon>
        <taxon>Pseudomonadati</taxon>
        <taxon>Planctomycetota</taxon>
        <taxon>Planctomycetia</taxon>
        <taxon>Planctomycetales</taxon>
        <taxon>Planctomycetaceae</taxon>
        <taxon>Crateriforma</taxon>
    </lineage>
</organism>
<evidence type="ECO:0000313" key="2">
    <source>
        <dbReference type="Proteomes" id="UP000316476"/>
    </source>
</evidence>
<sequence>MTERKLSLDDLQSNEPLPEILEAEWAKDQVLQLFTDLSAGADVRHVQLKTPEMDAEVPLPMAEAAFGRDQATAIQVRYVFESEMWCDTIMPGNPTTKIIRTRLPLAEDDRP</sequence>
<evidence type="ECO:0000313" key="1">
    <source>
        <dbReference type="EMBL" id="TWU62197.1"/>
    </source>
</evidence>
<reference evidence="1 2" key="1">
    <citation type="submission" date="2019-02" db="EMBL/GenBank/DDBJ databases">
        <title>Deep-cultivation of Planctomycetes and their phenomic and genomic characterization uncovers novel biology.</title>
        <authorList>
            <person name="Wiegand S."/>
            <person name="Jogler M."/>
            <person name="Boedeker C."/>
            <person name="Pinto D."/>
            <person name="Vollmers J."/>
            <person name="Rivas-Marin E."/>
            <person name="Kohn T."/>
            <person name="Peeters S.H."/>
            <person name="Heuer A."/>
            <person name="Rast P."/>
            <person name="Oberbeckmann S."/>
            <person name="Bunk B."/>
            <person name="Jeske O."/>
            <person name="Meyerdierks A."/>
            <person name="Storesund J.E."/>
            <person name="Kallscheuer N."/>
            <person name="Luecker S."/>
            <person name="Lage O.M."/>
            <person name="Pohl T."/>
            <person name="Merkel B.J."/>
            <person name="Hornburger P."/>
            <person name="Mueller R.-W."/>
            <person name="Bruemmer F."/>
            <person name="Labrenz M."/>
            <person name="Spormann A.M."/>
            <person name="Op Den Camp H."/>
            <person name="Overmann J."/>
            <person name="Amann R."/>
            <person name="Jetten M.S.M."/>
            <person name="Mascher T."/>
            <person name="Medema M.H."/>
            <person name="Devos D.P."/>
            <person name="Kaster A.-K."/>
            <person name="Ovreas L."/>
            <person name="Rohde M."/>
            <person name="Galperin M.Y."/>
            <person name="Jogler C."/>
        </authorList>
    </citation>
    <scope>NUCLEOTIDE SEQUENCE [LARGE SCALE GENOMIC DNA]</scope>
    <source>
        <strain evidence="1 2">V7</strain>
    </source>
</reference>